<protein>
    <submittedName>
        <fullName evidence="3">Selenium-binding protein 1-like protein</fullName>
    </submittedName>
</protein>
<dbReference type="GO" id="GO:0008430">
    <property type="term" value="F:selenium binding"/>
    <property type="evidence" value="ECO:0007669"/>
    <property type="project" value="InterPro"/>
</dbReference>
<name>A0A3S3NY89_9ACAR</name>
<evidence type="ECO:0000313" key="3">
    <source>
        <dbReference type="EMBL" id="RWS08285.1"/>
    </source>
</evidence>
<dbReference type="AlphaFoldDB" id="A0A3S3NY89"/>
<sequence>MSETCCDPHPSHCGPGYESPQQAFLCGKKETILYVLCTHADGAKKGLNDYLAVVDVDPKSPHYSQVIQRTYALYAGDEFHHSNWNVCSSCHHMAHCKRDKLIVPCLLSDRIYVFDTSNEKEPTLFKVIEKIKSYKVTAPHTTHCLATGQVLISTMGDEDGNAKGSFVLLDGNTFEIKGLWSDEITPFAYDFWYQPRHNVMVSSEWGAPNAWKKGFSPSDAENGLYGHSIHFWNWEDRTLLKSVDLGDRGYMPLETRFFHDPRRSEGFVGCALSSNVFLFGKSECVWYTQEVISVPALKVKNWLLPEMPGIITDIIISMDDRYLFFSNWVQGDVRQYDVTCPDSPKLVGRLFVGGSACKDSGVIVEDNDFVQPERPVIKGKALRGGPQMLQLSLDGKRLYVTNSLFTSWDKQFYPDMAKSGGMMVQIDVLPDNGGLKFNENFLIDFGDEPNGPSLAHEMRYPGGDCSSDIWL</sequence>
<accession>A0A3S3NY89</accession>
<keyword evidence="4" id="KW-1185">Reference proteome</keyword>
<dbReference type="InterPro" id="IPR008826">
    <property type="entry name" value="Se-bd"/>
</dbReference>
<reference evidence="3 4" key="1">
    <citation type="journal article" date="2018" name="Gigascience">
        <title>Genomes of trombidid mites reveal novel predicted allergens and laterally-transferred genes associated with secondary metabolism.</title>
        <authorList>
            <person name="Dong X."/>
            <person name="Chaisiri K."/>
            <person name="Xia D."/>
            <person name="Armstrong S.D."/>
            <person name="Fang Y."/>
            <person name="Donnelly M.J."/>
            <person name="Kadowaki T."/>
            <person name="McGarry J.W."/>
            <person name="Darby A.C."/>
            <person name="Makepeace B.L."/>
        </authorList>
    </citation>
    <scope>NUCLEOTIDE SEQUENCE [LARGE SCALE GENOMIC DNA]</scope>
    <source>
        <strain evidence="3">UoL-WK</strain>
    </source>
</reference>
<gene>
    <name evidence="3" type="ORF">B4U79_14436</name>
</gene>
<comment type="similarity">
    <text evidence="1">Belongs to the selenium-binding protein family.</text>
</comment>
<evidence type="ECO:0000313" key="4">
    <source>
        <dbReference type="Proteomes" id="UP000285301"/>
    </source>
</evidence>
<evidence type="ECO:0000256" key="1">
    <source>
        <dbReference type="ARBA" id="ARBA00005606"/>
    </source>
</evidence>
<dbReference type="PANTHER" id="PTHR23300:SF0">
    <property type="entry name" value="METHANETHIOL OXIDASE"/>
    <property type="match status" value="1"/>
</dbReference>
<keyword evidence="2" id="KW-0711">Selenium</keyword>
<organism evidence="3 4">
    <name type="scientific">Dinothrombium tinctorium</name>
    <dbReference type="NCBI Taxonomy" id="1965070"/>
    <lineage>
        <taxon>Eukaryota</taxon>
        <taxon>Metazoa</taxon>
        <taxon>Ecdysozoa</taxon>
        <taxon>Arthropoda</taxon>
        <taxon>Chelicerata</taxon>
        <taxon>Arachnida</taxon>
        <taxon>Acari</taxon>
        <taxon>Acariformes</taxon>
        <taxon>Trombidiformes</taxon>
        <taxon>Prostigmata</taxon>
        <taxon>Anystina</taxon>
        <taxon>Parasitengona</taxon>
        <taxon>Trombidioidea</taxon>
        <taxon>Trombidiidae</taxon>
        <taxon>Dinothrombium</taxon>
    </lineage>
</organism>
<dbReference type="OrthoDB" id="10252446at2759"/>
<dbReference type="STRING" id="1965070.A0A3S3NY89"/>
<dbReference type="PANTHER" id="PTHR23300">
    <property type="entry name" value="METHANETHIOL OXIDASE"/>
    <property type="match status" value="1"/>
</dbReference>
<proteinExistence type="inferred from homology"/>
<dbReference type="Pfam" id="PF05694">
    <property type="entry name" value="SBP56"/>
    <property type="match status" value="1"/>
</dbReference>
<dbReference type="SUPFAM" id="SSF75011">
    <property type="entry name" value="3-carboxy-cis,cis-mucoante lactonizing enzyme"/>
    <property type="match status" value="1"/>
</dbReference>
<dbReference type="Proteomes" id="UP000285301">
    <property type="component" value="Unassembled WGS sequence"/>
</dbReference>
<evidence type="ECO:0000256" key="2">
    <source>
        <dbReference type="ARBA" id="ARBA00023266"/>
    </source>
</evidence>
<comment type="caution">
    <text evidence="3">The sequence shown here is derived from an EMBL/GenBank/DDBJ whole genome shotgun (WGS) entry which is preliminary data.</text>
</comment>
<dbReference type="EMBL" id="NCKU01003048">
    <property type="protein sequence ID" value="RWS08285.1"/>
    <property type="molecule type" value="Genomic_DNA"/>
</dbReference>